<evidence type="ECO:0008006" key="5">
    <source>
        <dbReference type="Google" id="ProtNLM"/>
    </source>
</evidence>
<dbReference type="RefSeq" id="WP_213793353.1">
    <property type="nucleotide sequence ID" value="NZ_JAAMFJ010000007.1"/>
</dbReference>
<protein>
    <recommendedName>
        <fullName evidence="5">Yip1 domain-containing protein</fullName>
    </recommendedName>
</protein>
<feature type="transmembrane region" description="Helical" evidence="2">
    <location>
        <begin position="273"/>
        <end position="300"/>
    </location>
</feature>
<sequence>MTSRNEWEEYFELVNDRKPSADEIAAALQRGEFAEGTGQENFDQRAHEDARKAEERVSEGAERAKEQANVAFNSAKKHAGNYFAWFKNRALHPTNYINEEEPNKLYLWLSFAFTSILSAGIFWNVIRRIFDAFYNYMTSEYSRSDAQNVSNLAGRVLPSAFFDFLIAFVILFLASLAGLALASRGKESFKALTLKYLTFQPTAMIFAILGFLYSFVASIPSINNINDIESAIQGIAVNVGILVVLPLLAVAVTTIAATYFVQIYRQNDQKFDLIWWQMIQAVITGLVIYIGYAVIVAPMFKSLISTLMSGSNF</sequence>
<keyword evidence="2" id="KW-0472">Membrane</keyword>
<dbReference type="Proteomes" id="UP000735205">
    <property type="component" value="Unassembled WGS sequence"/>
</dbReference>
<dbReference type="EMBL" id="JAAMFJ010000007">
    <property type="protein sequence ID" value="MBS9336804.1"/>
    <property type="molecule type" value="Genomic_DNA"/>
</dbReference>
<feature type="transmembrane region" description="Helical" evidence="2">
    <location>
        <begin position="203"/>
        <end position="223"/>
    </location>
</feature>
<evidence type="ECO:0000256" key="2">
    <source>
        <dbReference type="SAM" id="Phobius"/>
    </source>
</evidence>
<gene>
    <name evidence="3" type="ORF">G6R28_06120</name>
</gene>
<keyword evidence="2" id="KW-1133">Transmembrane helix</keyword>
<feature type="transmembrane region" description="Helical" evidence="2">
    <location>
        <begin position="160"/>
        <end position="182"/>
    </location>
</feature>
<organism evidence="3 4">
    <name type="scientific">Fructobacillus papyrifericola</name>
    <dbReference type="NCBI Taxonomy" id="2713172"/>
    <lineage>
        <taxon>Bacteria</taxon>
        <taxon>Bacillati</taxon>
        <taxon>Bacillota</taxon>
        <taxon>Bacilli</taxon>
        <taxon>Lactobacillales</taxon>
        <taxon>Lactobacillaceae</taxon>
        <taxon>Fructobacillus</taxon>
    </lineage>
</organism>
<proteinExistence type="predicted"/>
<evidence type="ECO:0000313" key="4">
    <source>
        <dbReference type="Proteomes" id="UP000735205"/>
    </source>
</evidence>
<feature type="compositionally biased region" description="Basic and acidic residues" evidence="1">
    <location>
        <begin position="42"/>
        <end position="62"/>
    </location>
</feature>
<keyword evidence="2" id="KW-0812">Transmembrane</keyword>
<keyword evidence="4" id="KW-1185">Reference proteome</keyword>
<reference evidence="3 4" key="1">
    <citation type="submission" date="2020-02" db="EMBL/GenBank/DDBJ databases">
        <title>Fructobacillus sp. isolated from paper mulberry of Taiwan.</title>
        <authorList>
            <person name="Lin S.-T."/>
        </authorList>
    </citation>
    <scope>NUCLEOTIDE SEQUENCE [LARGE SCALE GENOMIC DNA]</scope>
    <source>
        <strain evidence="3 4">M1-21</strain>
    </source>
</reference>
<evidence type="ECO:0000256" key="1">
    <source>
        <dbReference type="SAM" id="MobiDB-lite"/>
    </source>
</evidence>
<accession>A0ABS5QUD9</accession>
<comment type="caution">
    <text evidence="3">The sequence shown here is derived from an EMBL/GenBank/DDBJ whole genome shotgun (WGS) entry which is preliminary data.</text>
</comment>
<name>A0ABS5QUD9_9LACO</name>
<feature type="transmembrane region" description="Helical" evidence="2">
    <location>
        <begin position="105"/>
        <end position="126"/>
    </location>
</feature>
<feature type="region of interest" description="Disordered" evidence="1">
    <location>
        <begin position="33"/>
        <end position="62"/>
    </location>
</feature>
<evidence type="ECO:0000313" key="3">
    <source>
        <dbReference type="EMBL" id="MBS9336804.1"/>
    </source>
</evidence>
<feature type="transmembrane region" description="Helical" evidence="2">
    <location>
        <begin position="235"/>
        <end position="261"/>
    </location>
</feature>